<dbReference type="AlphaFoldDB" id="A0A2G9Z016"/>
<evidence type="ECO:0000256" key="16">
    <source>
        <dbReference type="SAM" id="Phobius"/>
    </source>
</evidence>
<feature type="transmembrane region" description="Helical" evidence="16">
    <location>
        <begin position="349"/>
        <end position="370"/>
    </location>
</feature>
<keyword evidence="2" id="KW-0328">Glycosyltransferase</keyword>
<evidence type="ECO:0000256" key="8">
    <source>
        <dbReference type="ARBA" id="ARBA00023136"/>
    </source>
</evidence>
<dbReference type="GO" id="GO:0009252">
    <property type="term" value="P:peptidoglycan biosynthetic process"/>
    <property type="evidence" value="ECO:0007669"/>
    <property type="project" value="UniProtKB-KW"/>
</dbReference>
<dbReference type="PANTHER" id="PTHR30474:SF2">
    <property type="entry name" value="PEPTIDOGLYCAN GLYCOSYLTRANSFERASE FTSW-RELATED"/>
    <property type="match status" value="1"/>
</dbReference>
<protein>
    <recommendedName>
        <fullName evidence="12">Probable peptidoglycan glycosyltransferase FtsW</fullName>
        <ecNumber evidence="14">2.4.99.28</ecNumber>
    </recommendedName>
    <alternativeName>
        <fullName evidence="13">Cell division protein FtsW</fullName>
    </alternativeName>
    <alternativeName>
        <fullName evidence="10">Cell wall polymerase</fullName>
    </alternativeName>
    <alternativeName>
        <fullName evidence="9">Peptidoglycan polymerase</fullName>
    </alternativeName>
</protein>
<keyword evidence="3" id="KW-0808">Transferase</keyword>
<dbReference type="PANTHER" id="PTHR30474">
    <property type="entry name" value="CELL CYCLE PROTEIN"/>
    <property type="match status" value="1"/>
</dbReference>
<evidence type="ECO:0000256" key="9">
    <source>
        <dbReference type="ARBA" id="ARBA00032370"/>
    </source>
</evidence>
<feature type="transmembrane region" description="Helical" evidence="16">
    <location>
        <begin position="315"/>
        <end position="337"/>
    </location>
</feature>
<evidence type="ECO:0000256" key="14">
    <source>
        <dbReference type="ARBA" id="ARBA00044770"/>
    </source>
</evidence>
<name>A0A2G9Z016_9BACT</name>
<feature type="transmembrane region" description="Helical" evidence="16">
    <location>
        <begin position="149"/>
        <end position="169"/>
    </location>
</feature>
<evidence type="ECO:0000256" key="10">
    <source>
        <dbReference type="ARBA" id="ARBA00033270"/>
    </source>
</evidence>
<comment type="caution">
    <text evidence="17">The sequence shown here is derived from an EMBL/GenBank/DDBJ whole genome shotgun (WGS) entry which is preliminary data.</text>
</comment>
<gene>
    <name evidence="17" type="ORF">COX34_02040</name>
</gene>
<keyword evidence="4 16" id="KW-0812">Transmembrane</keyword>
<keyword evidence="8 16" id="KW-0472">Membrane</keyword>
<comment type="catalytic activity">
    <reaction evidence="15">
        <text>[GlcNAc-(1-&gt;4)-Mur2Ac(oyl-L-Ala-gamma-D-Glu-L-Lys-D-Ala-D-Ala)](n)-di-trans,octa-cis-undecaprenyl diphosphate + beta-D-GlcNAc-(1-&gt;4)-Mur2Ac(oyl-L-Ala-gamma-D-Glu-L-Lys-D-Ala-D-Ala)-di-trans,octa-cis-undecaprenyl diphosphate = [GlcNAc-(1-&gt;4)-Mur2Ac(oyl-L-Ala-gamma-D-Glu-L-Lys-D-Ala-D-Ala)](n+1)-di-trans,octa-cis-undecaprenyl diphosphate + di-trans,octa-cis-undecaprenyl diphosphate + H(+)</text>
        <dbReference type="Rhea" id="RHEA:23708"/>
        <dbReference type="Rhea" id="RHEA-COMP:9602"/>
        <dbReference type="Rhea" id="RHEA-COMP:9603"/>
        <dbReference type="ChEBI" id="CHEBI:15378"/>
        <dbReference type="ChEBI" id="CHEBI:58405"/>
        <dbReference type="ChEBI" id="CHEBI:60033"/>
        <dbReference type="ChEBI" id="CHEBI:78435"/>
        <dbReference type="EC" id="2.4.99.28"/>
    </reaction>
</comment>
<comment type="similarity">
    <text evidence="11">Belongs to the SEDS family. FtsW subfamily.</text>
</comment>
<evidence type="ECO:0000313" key="17">
    <source>
        <dbReference type="EMBL" id="PIP24834.1"/>
    </source>
</evidence>
<dbReference type="GO" id="GO:0032153">
    <property type="term" value="C:cell division site"/>
    <property type="evidence" value="ECO:0007669"/>
    <property type="project" value="TreeGrafter"/>
</dbReference>
<feature type="transmembrane region" description="Helical" evidence="16">
    <location>
        <begin position="181"/>
        <end position="214"/>
    </location>
</feature>
<feature type="transmembrane region" description="Helical" evidence="16">
    <location>
        <begin position="105"/>
        <end position="128"/>
    </location>
</feature>
<dbReference type="EC" id="2.4.99.28" evidence="14"/>
<dbReference type="InterPro" id="IPR001182">
    <property type="entry name" value="FtsW/RodA"/>
</dbReference>
<feature type="transmembrane region" description="Helical" evidence="16">
    <location>
        <begin position="73"/>
        <end position="93"/>
    </location>
</feature>
<evidence type="ECO:0000256" key="6">
    <source>
        <dbReference type="ARBA" id="ARBA00022984"/>
    </source>
</evidence>
<organism evidence="17 18">
    <name type="scientific">Candidatus Nealsonbacteria bacterium CG23_combo_of_CG06-09_8_20_14_all_36_12</name>
    <dbReference type="NCBI Taxonomy" id="1974718"/>
    <lineage>
        <taxon>Bacteria</taxon>
        <taxon>Candidatus Nealsoniibacteriota</taxon>
    </lineage>
</organism>
<evidence type="ECO:0000256" key="12">
    <source>
        <dbReference type="ARBA" id="ARBA00041185"/>
    </source>
</evidence>
<keyword evidence="5" id="KW-0133">Cell shape</keyword>
<evidence type="ECO:0000256" key="5">
    <source>
        <dbReference type="ARBA" id="ARBA00022960"/>
    </source>
</evidence>
<evidence type="ECO:0000256" key="13">
    <source>
        <dbReference type="ARBA" id="ARBA00041418"/>
    </source>
</evidence>
<accession>A0A2G9Z016</accession>
<evidence type="ECO:0000256" key="15">
    <source>
        <dbReference type="ARBA" id="ARBA00049902"/>
    </source>
</evidence>
<dbReference type="GO" id="GO:0005886">
    <property type="term" value="C:plasma membrane"/>
    <property type="evidence" value="ECO:0007669"/>
    <property type="project" value="TreeGrafter"/>
</dbReference>
<feature type="transmembrane region" description="Helical" evidence="16">
    <location>
        <begin position="7"/>
        <end position="27"/>
    </location>
</feature>
<evidence type="ECO:0000256" key="11">
    <source>
        <dbReference type="ARBA" id="ARBA00038053"/>
    </source>
</evidence>
<reference evidence="17 18" key="1">
    <citation type="submission" date="2017-09" db="EMBL/GenBank/DDBJ databases">
        <title>Depth-based differentiation of microbial function through sediment-hosted aquifers and enrichment of novel symbionts in the deep terrestrial subsurface.</title>
        <authorList>
            <person name="Probst A.J."/>
            <person name="Ladd B."/>
            <person name="Jarett J.K."/>
            <person name="Geller-Mcgrath D.E."/>
            <person name="Sieber C.M."/>
            <person name="Emerson J.B."/>
            <person name="Anantharaman K."/>
            <person name="Thomas B.C."/>
            <person name="Malmstrom R."/>
            <person name="Stieglmeier M."/>
            <person name="Klingl A."/>
            <person name="Woyke T."/>
            <person name="Ryan C.M."/>
            <person name="Banfield J.F."/>
        </authorList>
    </citation>
    <scope>NUCLEOTIDE SEQUENCE [LARGE SCALE GENOMIC DNA]</scope>
    <source>
        <strain evidence="17">CG23_combo_of_CG06-09_8_20_14_all_36_12</strain>
    </source>
</reference>
<evidence type="ECO:0000256" key="1">
    <source>
        <dbReference type="ARBA" id="ARBA00004141"/>
    </source>
</evidence>
<keyword evidence="6" id="KW-0573">Peptidoglycan synthesis</keyword>
<dbReference type="Pfam" id="PF01098">
    <property type="entry name" value="FTSW_RODA_SPOVE"/>
    <property type="match status" value="1"/>
</dbReference>
<evidence type="ECO:0000313" key="18">
    <source>
        <dbReference type="Proteomes" id="UP000228681"/>
    </source>
</evidence>
<evidence type="ECO:0000256" key="7">
    <source>
        <dbReference type="ARBA" id="ARBA00022989"/>
    </source>
</evidence>
<keyword evidence="7 16" id="KW-1133">Transmembrane helix</keyword>
<dbReference type="GO" id="GO:0051301">
    <property type="term" value="P:cell division"/>
    <property type="evidence" value="ECO:0007669"/>
    <property type="project" value="InterPro"/>
</dbReference>
<evidence type="ECO:0000256" key="2">
    <source>
        <dbReference type="ARBA" id="ARBA00022676"/>
    </source>
</evidence>
<feature type="transmembrane region" description="Helical" evidence="16">
    <location>
        <begin position="284"/>
        <end position="303"/>
    </location>
</feature>
<proteinExistence type="inferred from homology"/>
<dbReference type="GO" id="GO:0008955">
    <property type="term" value="F:peptidoglycan glycosyltransferase activity"/>
    <property type="evidence" value="ECO:0007669"/>
    <property type="project" value="UniProtKB-EC"/>
</dbReference>
<feature type="transmembrane region" description="Helical" evidence="16">
    <location>
        <begin position="47"/>
        <end position="66"/>
    </location>
</feature>
<dbReference type="EMBL" id="PCRS01000037">
    <property type="protein sequence ID" value="PIP24834.1"/>
    <property type="molecule type" value="Genomic_DNA"/>
</dbReference>
<dbReference type="Proteomes" id="UP000228681">
    <property type="component" value="Unassembled WGS sequence"/>
</dbReference>
<comment type="subcellular location">
    <subcellularLocation>
        <location evidence="1">Membrane</location>
        <topology evidence="1">Multi-pass membrane protein</topology>
    </subcellularLocation>
</comment>
<evidence type="ECO:0000256" key="3">
    <source>
        <dbReference type="ARBA" id="ARBA00022679"/>
    </source>
</evidence>
<dbReference type="GO" id="GO:0008360">
    <property type="term" value="P:regulation of cell shape"/>
    <property type="evidence" value="ECO:0007669"/>
    <property type="project" value="UniProtKB-KW"/>
</dbReference>
<evidence type="ECO:0000256" key="4">
    <source>
        <dbReference type="ARBA" id="ARBA00022692"/>
    </source>
</evidence>
<dbReference type="GO" id="GO:0015648">
    <property type="term" value="F:lipid-linked peptidoglycan transporter activity"/>
    <property type="evidence" value="ECO:0007669"/>
    <property type="project" value="TreeGrafter"/>
</dbReference>
<sequence>MKKKFDYVFLGISLALIVLGILILASVSASLGQEKFGDVYYFLRRHLIYGVIPGVILAFLAFKIPLSLIKKWAFPLLLINLLFLGLVFLPKIGLSYGGAARWINLGFFSFQPSEFFKLTFLIYLAAWLSSRTAQDSSTLKRKETKKYQTLTTLLIPFLLILGTAAIFLIKQPAISTLGITILTAGVIYFGASAPIWHLIIIGTVGISGFLYLIYSATYRFHRLTVLLQPATDPMGIGYQIKQSLIAVGSGGILGLGLGMSRQKFGFLPEPIGDAVFAVFSEETGFLGALILISLFLIFAWRGFKIIKAASDKFSGLLALGIIFWISSQAFINIGSMIGILPLTGIPLPFISYGGSHIVAELIGLGILLNISKNI</sequence>